<evidence type="ECO:0000256" key="1">
    <source>
        <dbReference type="SAM" id="Phobius"/>
    </source>
</evidence>
<reference evidence="2" key="1">
    <citation type="journal article" date="2021" name="Proc. Natl. Acad. Sci. U.S.A.">
        <title>A Catalog of Tens of Thousands of Viruses from Human Metagenomes Reveals Hidden Associations with Chronic Diseases.</title>
        <authorList>
            <person name="Tisza M.J."/>
            <person name="Buck C.B."/>
        </authorList>
    </citation>
    <scope>NUCLEOTIDE SEQUENCE</scope>
    <source>
        <strain evidence="2">Ctrcb4</strain>
    </source>
</reference>
<evidence type="ECO:0000313" key="2">
    <source>
        <dbReference type="EMBL" id="DAE33268.1"/>
    </source>
</evidence>
<keyword evidence="1" id="KW-1133">Transmembrane helix</keyword>
<proteinExistence type="predicted"/>
<keyword evidence="1" id="KW-0812">Transmembrane</keyword>
<feature type="transmembrane region" description="Helical" evidence="1">
    <location>
        <begin position="12"/>
        <end position="31"/>
    </location>
</feature>
<feature type="transmembrane region" description="Helical" evidence="1">
    <location>
        <begin position="38"/>
        <end position="57"/>
    </location>
</feature>
<protein>
    <submittedName>
        <fullName evidence="2">Uncharacterized protein</fullName>
    </submittedName>
</protein>
<keyword evidence="1" id="KW-0472">Membrane</keyword>
<name>A0A8S5RQF7_9VIRU</name>
<organism evidence="2">
    <name type="scientific">virus sp. ctrcb4</name>
    <dbReference type="NCBI Taxonomy" id="2825824"/>
    <lineage>
        <taxon>Viruses</taxon>
    </lineage>
</organism>
<dbReference type="EMBL" id="BK059132">
    <property type="protein sequence ID" value="DAE33268.1"/>
    <property type="molecule type" value="Genomic_DNA"/>
</dbReference>
<accession>A0A8S5RQF7</accession>
<sequence length="66" mass="7748">MLVFILTVVESLIVNHLYLLIMLLMELMELLQIIKLTFMLNLILNQINLTSILLNLLQNRSEKITH</sequence>